<keyword evidence="2" id="KW-1185">Reference proteome</keyword>
<dbReference type="Proteomes" id="UP001293254">
    <property type="component" value="Unassembled WGS sequence"/>
</dbReference>
<evidence type="ECO:0000313" key="1">
    <source>
        <dbReference type="EMBL" id="KAK4425479.1"/>
    </source>
</evidence>
<comment type="caution">
    <text evidence="1">The sequence shown here is derived from an EMBL/GenBank/DDBJ whole genome shotgun (WGS) entry which is preliminary data.</text>
</comment>
<evidence type="ECO:0000313" key="2">
    <source>
        <dbReference type="Proteomes" id="UP001293254"/>
    </source>
</evidence>
<accession>A0AAE2CKN9</accession>
<organism evidence="1 2">
    <name type="scientific">Sesamum alatum</name>
    <dbReference type="NCBI Taxonomy" id="300844"/>
    <lineage>
        <taxon>Eukaryota</taxon>
        <taxon>Viridiplantae</taxon>
        <taxon>Streptophyta</taxon>
        <taxon>Embryophyta</taxon>
        <taxon>Tracheophyta</taxon>
        <taxon>Spermatophyta</taxon>
        <taxon>Magnoliopsida</taxon>
        <taxon>eudicotyledons</taxon>
        <taxon>Gunneridae</taxon>
        <taxon>Pentapetalae</taxon>
        <taxon>asterids</taxon>
        <taxon>lamiids</taxon>
        <taxon>Lamiales</taxon>
        <taxon>Pedaliaceae</taxon>
        <taxon>Sesamum</taxon>
    </lineage>
</organism>
<proteinExistence type="predicted"/>
<dbReference type="AlphaFoldDB" id="A0AAE2CKN9"/>
<gene>
    <name evidence="1" type="ORF">Salat_1741900</name>
</gene>
<protein>
    <submittedName>
        <fullName evidence="1">Uncharacterized protein</fullName>
    </submittedName>
</protein>
<sequence length="103" mass="11144">MVVSALKCTKTADLGIIGSDTMNCQLLGEKERGHYETGWRWEKDDVQAKLLETPMTPTATFAGGKGPAITASSKQLFRGPTITASSKNFSEVLKSRSGDNCFK</sequence>
<name>A0AAE2CKN9_9LAMI</name>
<reference evidence="1" key="1">
    <citation type="submission" date="2020-06" db="EMBL/GenBank/DDBJ databases">
        <authorList>
            <person name="Li T."/>
            <person name="Hu X."/>
            <person name="Zhang T."/>
            <person name="Song X."/>
            <person name="Zhang H."/>
            <person name="Dai N."/>
            <person name="Sheng W."/>
            <person name="Hou X."/>
            <person name="Wei L."/>
        </authorList>
    </citation>
    <scope>NUCLEOTIDE SEQUENCE</scope>
    <source>
        <strain evidence="1">3651</strain>
        <tissue evidence="1">Leaf</tissue>
    </source>
</reference>
<dbReference type="EMBL" id="JACGWO010000006">
    <property type="protein sequence ID" value="KAK4425479.1"/>
    <property type="molecule type" value="Genomic_DNA"/>
</dbReference>
<reference evidence="1" key="2">
    <citation type="journal article" date="2024" name="Plant">
        <title>Genomic evolution and insights into agronomic trait innovations of Sesamum species.</title>
        <authorList>
            <person name="Miao H."/>
            <person name="Wang L."/>
            <person name="Qu L."/>
            <person name="Liu H."/>
            <person name="Sun Y."/>
            <person name="Le M."/>
            <person name="Wang Q."/>
            <person name="Wei S."/>
            <person name="Zheng Y."/>
            <person name="Lin W."/>
            <person name="Duan Y."/>
            <person name="Cao H."/>
            <person name="Xiong S."/>
            <person name="Wang X."/>
            <person name="Wei L."/>
            <person name="Li C."/>
            <person name="Ma Q."/>
            <person name="Ju M."/>
            <person name="Zhao R."/>
            <person name="Li G."/>
            <person name="Mu C."/>
            <person name="Tian Q."/>
            <person name="Mei H."/>
            <person name="Zhang T."/>
            <person name="Gao T."/>
            <person name="Zhang H."/>
        </authorList>
    </citation>
    <scope>NUCLEOTIDE SEQUENCE</scope>
    <source>
        <strain evidence="1">3651</strain>
    </source>
</reference>